<keyword evidence="9 10" id="KW-0407">Ion channel</keyword>
<dbReference type="Gene3D" id="1.10.1200.120">
    <property type="entry name" value="Large-conductance mechanosensitive channel, MscL, domain 1"/>
    <property type="match status" value="1"/>
</dbReference>
<dbReference type="RefSeq" id="WP_014686120.1">
    <property type="nucleotide sequence ID" value="NC_017790.1"/>
</dbReference>
<evidence type="ECO:0000256" key="10">
    <source>
        <dbReference type="HAMAP-Rule" id="MF_00115"/>
    </source>
</evidence>
<dbReference type="NCBIfam" id="TIGR00220">
    <property type="entry name" value="mscL"/>
    <property type="match status" value="1"/>
</dbReference>
<evidence type="ECO:0000256" key="5">
    <source>
        <dbReference type="ARBA" id="ARBA00022692"/>
    </source>
</evidence>
<evidence type="ECO:0000256" key="6">
    <source>
        <dbReference type="ARBA" id="ARBA00022989"/>
    </source>
</evidence>
<evidence type="ECO:0000256" key="2">
    <source>
        <dbReference type="ARBA" id="ARBA00007254"/>
    </source>
</evidence>
<dbReference type="PANTHER" id="PTHR30266:SF2">
    <property type="entry name" value="LARGE-CONDUCTANCE MECHANOSENSITIVE CHANNEL"/>
    <property type="match status" value="1"/>
</dbReference>
<feature type="transmembrane region" description="Helical" evidence="10">
    <location>
        <begin position="12"/>
        <end position="34"/>
    </location>
</feature>
<dbReference type="GO" id="GO:0008381">
    <property type="term" value="F:mechanosensitive monoatomic ion channel activity"/>
    <property type="evidence" value="ECO:0007669"/>
    <property type="project" value="UniProtKB-UniRule"/>
</dbReference>
<dbReference type="STRING" id="745776.DGo_CA2713"/>
<gene>
    <name evidence="10 11" type="primary">mscL</name>
    <name evidence="11" type="ordered locus">DGo_CA2713</name>
</gene>
<keyword evidence="3 10" id="KW-0813">Transport</keyword>
<name>H8GUF7_DEIGI</name>
<dbReference type="InterPro" id="IPR036019">
    <property type="entry name" value="MscL_channel"/>
</dbReference>
<dbReference type="eggNOG" id="COG1970">
    <property type="taxonomic scope" value="Bacteria"/>
</dbReference>
<keyword evidence="8 10" id="KW-0472">Membrane</keyword>
<dbReference type="GO" id="GO:0005886">
    <property type="term" value="C:plasma membrane"/>
    <property type="evidence" value="ECO:0007669"/>
    <property type="project" value="UniProtKB-SubCell"/>
</dbReference>
<comment type="subunit">
    <text evidence="10">Homopentamer.</text>
</comment>
<keyword evidence="7 10" id="KW-0406">Ion transport</keyword>
<sequence>MLSGFRDFVVRGNVVDLAVGVVIGASFGSVVTAFTNAFLTPLIKLATGGRGEVAGRFTVEGVVFDWGSFVTALIAFLLTALVVYVFVVRPMNLINERFRKPAPAPAVPEPTAEEKLLAEIRDELRRRPAGPL</sequence>
<evidence type="ECO:0000256" key="9">
    <source>
        <dbReference type="ARBA" id="ARBA00023303"/>
    </source>
</evidence>
<keyword evidence="4 10" id="KW-1003">Cell membrane</keyword>
<comment type="function">
    <text evidence="10">Channel that opens in response to stretch forces in the membrane lipid bilayer. May participate in the regulation of osmotic pressure changes within the cell.</text>
</comment>
<comment type="similarity">
    <text evidence="2 10">Belongs to the MscL family.</text>
</comment>
<dbReference type="KEGG" id="dgo:DGo_CA2713"/>
<keyword evidence="5 10" id="KW-0812">Transmembrane</keyword>
<dbReference type="InterPro" id="IPR037673">
    <property type="entry name" value="MSC/AndL"/>
</dbReference>
<evidence type="ECO:0000256" key="7">
    <source>
        <dbReference type="ARBA" id="ARBA00023065"/>
    </source>
</evidence>
<evidence type="ECO:0000256" key="1">
    <source>
        <dbReference type="ARBA" id="ARBA00004651"/>
    </source>
</evidence>
<dbReference type="HOGENOM" id="CLU_095787_1_0_0"/>
<proteinExistence type="inferred from homology"/>
<protein>
    <recommendedName>
        <fullName evidence="10">Large-conductance mechanosensitive channel</fullName>
    </recommendedName>
</protein>
<dbReference type="PATRIC" id="fig|745776.4.peg.2782"/>
<evidence type="ECO:0000256" key="8">
    <source>
        <dbReference type="ARBA" id="ARBA00023136"/>
    </source>
</evidence>
<dbReference type="EMBL" id="CP002191">
    <property type="protein sequence ID" value="AFD26640.1"/>
    <property type="molecule type" value="Genomic_DNA"/>
</dbReference>
<dbReference type="PROSITE" id="PS01327">
    <property type="entry name" value="MSCL"/>
    <property type="match status" value="1"/>
</dbReference>
<dbReference type="InterPro" id="IPR019823">
    <property type="entry name" value="Mechanosensitive_channel_CS"/>
</dbReference>
<comment type="subcellular location">
    <subcellularLocation>
        <location evidence="1 10">Cell membrane</location>
        <topology evidence="1 10">Multi-pass membrane protein</topology>
    </subcellularLocation>
</comment>
<dbReference type="OrthoDB" id="9810350at2"/>
<evidence type="ECO:0000256" key="3">
    <source>
        <dbReference type="ARBA" id="ARBA00022448"/>
    </source>
</evidence>
<reference evidence="11 12" key="1">
    <citation type="journal article" date="2012" name="PLoS ONE">
        <title>Genome sequence and transcriptome analysis of the radioresistant bacterium Deinococcus gobiensis: insights into the extreme environmental adaptations.</title>
        <authorList>
            <person name="Yuan M."/>
            <person name="Chen M."/>
            <person name="Zhang W."/>
            <person name="Lu W."/>
            <person name="Wang J."/>
            <person name="Yang M."/>
            <person name="Zhao P."/>
            <person name="Tang R."/>
            <person name="Li X."/>
            <person name="Hao Y."/>
            <person name="Zhou Z."/>
            <person name="Zhan Y."/>
            <person name="Yu H."/>
            <person name="Teng C."/>
            <person name="Yan Y."/>
            <person name="Ping S."/>
            <person name="Wang Y."/>
            <person name="Lin M."/>
        </authorList>
    </citation>
    <scope>NUCLEOTIDE SEQUENCE [LARGE SCALE GENOMIC DNA]</scope>
    <source>
        <strain evidence="11 12">I-0</strain>
    </source>
</reference>
<evidence type="ECO:0000256" key="4">
    <source>
        <dbReference type="ARBA" id="ARBA00022475"/>
    </source>
</evidence>
<evidence type="ECO:0000313" key="11">
    <source>
        <dbReference type="EMBL" id="AFD26640.1"/>
    </source>
</evidence>
<dbReference type="SUPFAM" id="SSF81330">
    <property type="entry name" value="Gated mechanosensitive channel"/>
    <property type="match status" value="1"/>
</dbReference>
<dbReference type="Pfam" id="PF01741">
    <property type="entry name" value="MscL"/>
    <property type="match status" value="1"/>
</dbReference>
<dbReference type="PANTHER" id="PTHR30266">
    <property type="entry name" value="MECHANOSENSITIVE CHANNEL MSCL"/>
    <property type="match status" value="1"/>
</dbReference>
<dbReference type="HAMAP" id="MF_00115">
    <property type="entry name" value="MscL"/>
    <property type="match status" value="1"/>
</dbReference>
<feature type="transmembrane region" description="Helical" evidence="10">
    <location>
        <begin position="66"/>
        <end position="87"/>
    </location>
</feature>
<keyword evidence="6 10" id="KW-1133">Transmembrane helix</keyword>
<dbReference type="Proteomes" id="UP000007575">
    <property type="component" value="Chromosome"/>
</dbReference>
<evidence type="ECO:0000313" key="12">
    <source>
        <dbReference type="Proteomes" id="UP000007575"/>
    </source>
</evidence>
<dbReference type="AlphaFoldDB" id="H8GUF7"/>
<keyword evidence="12" id="KW-1185">Reference proteome</keyword>
<accession>H8GUF7</accession>
<dbReference type="InterPro" id="IPR001185">
    <property type="entry name" value="MS_channel"/>
</dbReference>
<organism evidence="11 12">
    <name type="scientific">Deinococcus gobiensis (strain DSM 21396 / JCM 16679 / CGMCC 1.7299 / I-0)</name>
    <dbReference type="NCBI Taxonomy" id="745776"/>
    <lineage>
        <taxon>Bacteria</taxon>
        <taxon>Thermotogati</taxon>
        <taxon>Deinococcota</taxon>
        <taxon>Deinococci</taxon>
        <taxon>Deinococcales</taxon>
        <taxon>Deinococcaceae</taxon>
        <taxon>Deinococcus</taxon>
    </lineage>
</organism>